<dbReference type="PROSITE" id="PS51257">
    <property type="entry name" value="PROKAR_LIPOPROTEIN"/>
    <property type="match status" value="1"/>
</dbReference>
<dbReference type="AlphaFoldDB" id="A0A6N7LNY8"/>
<gene>
    <name evidence="1" type="ORF">GFN93_00175</name>
</gene>
<accession>A0A6N7LNY8</accession>
<keyword evidence="2" id="KW-1185">Reference proteome</keyword>
<dbReference type="Proteomes" id="UP000469421">
    <property type="component" value="Unassembled WGS sequence"/>
</dbReference>
<reference evidence="1 2" key="1">
    <citation type="submission" date="2019-10" db="EMBL/GenBank/DDBJ databases">
        <title>Alcanivorax sp.PA15-N-34 draft genome sequence.</title>
        <authorList>
            <person name="Liao X."/>
            <person name="Shao Z."/>
        </authorList>
    </citation>
    <scope>NUCLEOTIDE SEQUENCE [LARGE SCALE GENOMIC DNA]</scope>
    <source>
        <strain evidence="1 2">PA15-N-34</strain>
    </source>
</reference>
<proteinExistence type="predicted"/>
<evidence type="ECO:0008006" key="3">
    <source>
        <dbReference type="Google" id="ProtNLM"/>
    </source>
</evidence>
<sequence length="142" mass="15546">MQKVLVLAAVLIAACVLQGCTSLGRADEVRLRELNAVGIQDTDVKVKHPGLAAGLNILPGFGNFYLAAGTNESAQWTYGFLNLLLWPVSVVWGVPEAAIDANTINKKETVYYYTYDPMGKKELKELQVQFEEPSDVEDQASL</sequence>
<evidence type="ECO:0000313" key="1">
    <source>
        <dbReference type="EMBL" id="MQX51643.1"/>
    </source>
</evidence>
<dbReference type="EMBL" id="WIRE01000001">
    <property type="protein sequence ID" value="MQX51643.1"/>
    <property type="molecule type" value="Genomic_DNA"/>
</dbReference>
<organism evidence="1 2">
    <name type="scientific">Alcanivorax sediminis</name>
    <dbReference type="NCBI Taxonomy" id="2663008"/>
    <lineage>
        <taxon>Bacteria</taxon>
        <taxon>Pseudomonadati</taxon>
        <taxon>Pseudomonadota</taxon>
        <taxon>Gammaproteobacteria</taxon>
        <taxon>Oceanospirillales</taxon>
        <taxon>Alcanivoracaceae</taxon>
        <taxon>Alcanivorax</taxon>
    </lineage>
</organism>
<name>A0A6N7LNY8_9GAMM</name>
<protein>
    <recommendedName>
        <fullName evidence="3">Lipoprotein</fullName>
    </recommendedName>
</protein>
<evidence type="ECO:0000313" key="2">
    <source>
        <dbReference type="Proteomes" id="UP000469421"/>
    </source>
</evidence>
<comment type="caution">
    <text evidence="1">The sequence shown here is derived from an EMBL/GenBank/DDBJ whole genome shotgun (WGS) entry which is preliminary data.</text>
</comment>
<dbReference type="RefSeq" id="WP_153498446.1">
    <property type="nucleotide sequence ID" value="NZ_WIRE01000001.1"/>
</dbReference>